<dbReference type="InterPro" id="IPR015915">
    <property type="entry name" value="Kelch-typ_b-propeller"/>
</dbReference>
<comment type="caution">
    <text evidence="5">The sequence shown here is derived from an EMBL/GenBank/DDBJ whole genome shotgun (WGS) entry which is preliminary data.</text>
</comment>
<dbReference type="PANTHER" id="PTHR46647:SF1">
    <property type="entry name" value="RAB9 EFFECTOR PROTEIN WITH KELCH MOTIFS"/>
    <property type="match status" value="1"/>
</dbReference>
<evidence type="ECO:0000256" key="2">
    <source>
        <dbReference type="ARBA" id="ARBA00022737"/>
    </source>
</evidence>
<evidence type="ECO:0000256" key="1">
    <source>
        <dbReference type="ARBA" id="ARBA00022441"/>
    </source>
</evidence>
<evidence type="ECO:0000256" key="4">
    <source>
        <dbReference type="ARBA" id="ARBA00039295"/>
    </source>
</evidence>
<accession>A0A401Q837</accession>
<keyword evidence="6" id="KW-1185">Reference proteome</keyword>
<comment type="function">
    <text evidence="3">Rab9 effector required for endosome to trans-Golgi network (TGN) transport.</text>
</comment>
<name>A0A401Q837_SCYTO</name>
<keyword evidence="2" id="KW-0677">Repeat</keyword>
<evidence type="ECO:0000313" key="5">
    <source>
        <dbReference type="EMBL" id="GCB81536.1"/>
    </source>
</evidence>
<evidence type="ECO:0000256" key="3">
    <source>
        <dbReference type="ARBA" id="ARBA00037224"/>
    </source>
</evidence>
<dbReference type="OrthoDB" id="10251809at2759"/>
<dbReference type="SUPFAM" id="SSF117281">
    <property type="entry name" value="Kelch motif"/>
    <property type="match status" value="1"/>
</dbReference>
<keyword evidence="1" id="KW-0880">Kelch repeat</keyword>
<reference evidence="5 6" key="1">
    <citation type="journal article" date="2018" name="Nat. Ecol. Evol.">
        <title>Shark genomes provide insights into elasmobranch evolution and the origin of vertebrates.</title>
        <authorList>
            <person name="Hara Y"/>
            <person name="Yamaguchi K"/>
            <person name="Onimaru K"/>
            <person name="Kadota M"/>
            <person name="Koyanagi M"/>
            <person name="Keeley SD"/>
            <person name="Tatsumi K"/>
            <person name="Tanaka K"/>
            <person name="Motone F"/>
            <person name="Kageyama Y"/>
            <person name="Nozu R"/>
            <person name="Adachi N"/>
            <person name="Nishimura O"/>
            <person name="Nakagawa R"/>
            <person name="Tanegashima C"/>
            <person name="Kiyatake I"/>
            <person name="Matsumoto R"/>
            <person name="Murakumo K"/>
            <person name="Nishida K"/>
            <person name="Terakita A"/>
            <person name="Kuratani S"/>
            <person name="Sato K"/>
            <person name="Hyodo S Kuraku.S."/>
        </authorList>
    </citation>
    <scope>NUCLEOTIDE SEQUENCE [LARGE SCALE GENOMIC DNA]</scope>
</reference>
<feature type="non-terminal residue" evidence="5">
    <location>
        <position position="1"/>
    </location>
</feature>
<dbReference type="InterPro" id="IPR052124">
    <property type="entry name" value="Rab9_kelch_effector"/>
</dbReference>
<feature type="non-terminal residue" evidence="5">
    <location>
        <position position="65"/>
    </location>
</feature>
<dbReference type="Proteomes" id="UP000288216">
    <property type="component" value="Unassembled WGS sequence"/>
</dbReference>
<dbReference type="PANTHER" id="PTHR46647">
    <property type="entry name" value="RAB9 EFFECTOR PROTEIN WITH KELCH MOTIFS"/>
    <property type="match status" value="1"/>
</dbReference>
<sequence>SLTWEKLQINGIAPCTLNHSAALVGDNIFIFGGIQNGTVSDDLFMFNTVSLTWIPVRTIGLTPAP</sequence>
<dbReference type="Pfam" id="PF24681">
    <property type="entry name" value="Kelch_KLHDC2_KLHL20_DRC7"/>
    <property type="match status" value="1"/>
</dbReference>
<dbReference type="Gene3D" id="2.120.10.80">
    <property type="entry name" value="Kelch-type beta propeller"/>
    <property type="match status" value="1"/>
</dbReference>
<organism evidence="5 6">
    <name type="scientific">Scyliorhinus torazame</name>
    <name type="common">Cloudy catshark</name>
    <name type="synonym">Catulus torazame</name>
    <dbReference type="NCBI Taxonomy" id="75743"/>
    <lineage>
        <taxon>Eukaryota</taxon>
        <taxon>Metazoa</taxon>
        <taxon>Chordata</taxon>
        <taxon>Craniata</taxon>
        <taxon>Vertebrata</taxon>
        <taxon>Chondrichthyes</taxon>
        <taxon>Elasmobranchii</taxon>
        <taxon>Galeomorphii</taxon>
        <taxon>Galeoidea</taxon>
        <taxon>Carcharhiniformes</taxon>
        <taxon>Scyliorhinidae</taxon>
        <taxon>Scyliorhinus</taxon>
    </lineage>
</organism>
<protein>
    <recommendedName>
        <fullName evidence="4">Rab9 effector protein with kelch motifs</fullName>
    </recommendedName>
</protein>
<evidence type="ECO:0000313" key="6">
    <source>
        <dbReference type="Proteomes" id="UP000288216"/>
    </source>
</evidence>
<dbReference type="STRING" id="75743.A0A401Q837"/>
<dbReference type="EMBL" id="BFAA01025480">
    <property type="protein sequence ID" value="GCB81536.1"/>
    <property type="molecule type" value="Genomic_DNA"/>
</dbReference>
<dbReference type="AlphaFoldDB" id="A0A401Q837"/>
<gene>
    <name evidence="5" type="ORF">scyTo_0023004</name>
</gene>
<proteinExistence type="predicted"/>